<dbReference type="GO" id="GO:0043565">
    <property type="term" value="F:sequence-specific DNA binding"/>
    <property type="evidence" value="ECO:0007669"/>
    <property type="project" value="TreeGrafter"/>
</dbReference>
<dbReference type="Pfam" id="PF00126">
    <property type="entry name" value="HTH_1"/>
    <property type="match status" value="1"/>
</dbReference>
<dbReference type="InterPro" id="IPR058163">
    <property type="entry name" value="LysR-type_TF_proteobact-type"/>
</dbReference>
<evidence type="ECO:0000313" key="6">
    <source>
        <dbReference type="EMBL" id="RSZ58344.1"/>
    </source>
</evidence>
<dbReference type="InterPro" id="IPR036390">
    <property type="entry name" value="WH_DNA-bd_sf"/>
</dbReference>
<dbReference type="RefSeq" id="WP_126074917.1">
    <property type="nucleotide sequence ID" value="NZ_CP051166.1"/>
</dbReference>
<dbReference type="FunFam" id="1.10.10.10:FF:000001">
    <property type="entry name" value="LysR family transcriptional regulator"/>
    <property type="match status" value="1"/>
</dbReference>
<reference evidence="6 7" key="1">
    <citation type="submission" date="2018-12" db="EMBL/GenBank/DDBJ databases">
        <authorList>
            <person name="Yang E."/>
        </authorList>
    </citation>
    <scope>NUCLEOTIDE SEQUENCE [LARGE SCALE GENOMIC DNA]</scope>
    <source>
        <strain evidence="6 7">SOD</strain>
    </source>
</reference>
<evidence type="ECO:0000256" key="4">
    <source>
        <dbReference type="ARBA" id="ARBA00023163"/>
    </source>
</evidence>
<evidence type="ECO:0000256" key="1">
    <source>
        <dbReference type="ARBA" id="ARBA00009437"/>
    </source>
</evidence>
<dbReference type="GO" id="GO:0006351">
    <property type="term" value="P:DNA-templated transcription"/>
    <property type="evidence" value="ECO:0007669"/>
    <property type="project" value="TreeGrafter"/>
</dbReference>
<keyword evidence="2" id="KW-0805">Transcription regulation</keyword>
<dbReference type="GO" id="GO:0003700">
    <property type="term" value="F:DNA-binding transcription factor activity"/>
    <property type="evidence" value="ECO:0007669"/>
    <property type="project" value="InterPro"/>
</dbReference>
<evidence type="ECO:0000256" key="2">
    <source>
        <dbReference type="ARBA" id="ARBA00023015"/>
    </source>
</evidence>
<dbReference type="SUPFAM" id="SSF46785">
    <property type="entry name" value="Winged helix' DNA-binding domain"/>
    <property type="match status" value="1"/>
</dbReference>
<dbReference type="CDD" id="cd08422">
    <property type="entry name" value="PBP2_CrgA_like"/>
    <property type="match status" value="1"/>
</dbReference>
<proteinExistence type="inferred from homology"/>
<keyword evidence="3" id="KW-0238">DNA-binding</keyword>
<dbReference type="PANTHER" id="PTHR30537:SF66">
    <property type="entry name" value="IRON-REGULATED VIRULENCE REGULATORY PROTEIN IRGB"/>
    <property type="match status" value="1"/>
</dbReference>
<dbReference type="Pfam" id="PF03466">
    <property type="entry name" value="LysR_substrate"/>
    <property type="match status" value="1"/>
</dbReference>
<keyword evidence="7" id="KW-1185">Reference proteome</keyword>
<dbReference type="EMBL" id="RXLQ01000007">
    <property type="protein sequence ID" value="RSZ58344.1"/>
    <property type="molecule type" value="Genomic_DNA"/>
</dbReference>
<evidence type="ECO:0000313" key="7">
    <source>
        <dbReference type="Proteomes" id="UP000278085"/>
    </source>
</evidence>
<comment type="similarity">
    <text evidence="1">Belongs to the LysR transcriptional regulatory family.</text>
</comment>
<dbReference type="Proteomes" id="UP000278085">
    <property type="component" value="Unassembled WGS sequence"/>
</dbReference>
<gene>
    <name evidence="6" type="ORF">EJB06_15450</name>
</gene>
<comment type="caution">
    <text evidence="6">The sequence shown here is derived from an EMBL/GenBank/DDBJ whole genome shotgun (WGS) entry which is preliminary data.</text>
</comment>
<dbReference type="PANTHER" id="PTHR30537">
    <property type="entry name" value="HTH-TYPE TRANSCRIPTIONAL REGULATOR"/>
    <property type="match status" value="1"/>
</dbReference>
<dbReference type="OrthoDB" id="8885940at2"/>
<dbReference type="SUPFAM" id="SSF53850">
    <property type="entry name" value="Periplasmic binding protein-like II"/>
    <property type="match status" value="1"/>
</dbReference>
<sequence length="319" mass="34423">MFDALHCFLAVVDSGNLSRAAKTLQLAVSSVSRRIDWLEADVGARLFVRGSRLVLLTDAGERFVPRARHLVAELAEAKAAVTAVDPEPRGVLTVTAPRAFGRRHIAPLLGDFLHRYPLLELELQLNDDVVDLSAQRVDVAIRLGPLPDSDLLATWLAPRRRIACASPAYLERRGTPATPLDLLDHNCMSYISRSALACWWTFEGVNRNKPLPVSGALRSDDVDFMLDAAVGGAGVAHLPSWLASEALVAGQLVPLFGPASQGQAVVDDGIHAVRLPGRSHPVKAQLFIAWLRERVGTPPYWESALLAHEAGGKGEDPGG</sequence>
<feature type="domain" description="HTH lysR-type" evidence="5">
    <location>
        <begin position="1"/>
        <end position="57"/>
    </location>
</feature>
<dbReference type="PROSITE" id="PS50931">
    <property type="entry name" value="HTH_LYSR"/>
    <property type="match status" value="1"/>
</dbReference>
<dbReference type="AlphaFoldDB" id="A0A430HLJ1"/>
<dbReference type="InterPro" id="IPR000847">
    <property type="entry name" value="LysR_HTH_N"/>
</dbReference>
<evidence type="ECO:0000259" key="5">
    <source>
        <dbReference type="PROSITE" id="PS50931"/>
    </source>
</evidence>
<protein>
    <submittedName>
        <fullName evidence="6">LysR family transcriptional regulator</fullName>
    </submittedName>
</protein>
<dbReference type="Gene3D" id="1.10.10.10">
    <property type="entry name" value="Winged helix-like DNA-binding domain superfamily/Winged helix DNA-binding domain"/>
    <property type="match status" value="1"/>
</dbReference>
<accession>A0A430HLJ1</accession>
<evidence type="ECO:0000256" key="3">
    <source>
        <dbReference type="ARBA" id="ARBA00023125"/>
    </source>
</evidence>
<name>A0A430HLJ1_9BURK</name>
<dbReference type="Gene3D" id="3.40.190.290">
    <property type="match status" value="1"/>
</dbReference>
<dbReference type="InterPro" id="IPR005119">
    <property type="entry name" value="LysR_subst-bd"/>
</dbReference>
<dbReference type="InterPro" id="IPR036388">
    <property type="entry name" value="WH-like_DNA-bd_sf"/>
</dbReference>
<organism evidence="6 7">
    <name type="scientific">Massilia atriviolacea</name>
    <dbReference type="NCBI Taxonomy" id="2495579"/>
    <lineage>
        <taxon>Bacteria</taxon>
        <taxon>Pseudomonadati</taxon>
        <taxon>Pseudomonadota</taxon>
        <taxon>Betaproteobacteria</taxon>
        <taxon>Burkholderiales</taxon>
        <taxon>Oxalobacteraceae</taxon>
        <taxon>Telluria group</taxon>
        <taxon>Massilia</taxon>
    </lineage>
</organism>
<keyword evidence="4" id="KW-0804">Transcription</keyword>